<accession>A0A8X6MBB6</accession>
<organism evidence="1 2">
    <name type="scientific">Nephila pilipes</name>
    <name type="common">Giant wood spider</name>
    <name type="synonym">Nephila maculata</name>
    <dbReference type="NCBI Taxonomy" id="299642"/>
    <lineage>
        <taxon>Eukaryota</taxon>
        <taxon>Metazoa</taxon>
        <taxon>Ecdysozoa</taxon>
        <taxon>Arthropoda</taxon>
        <taxon>Chelicerata</taxon>
        <taxon>Arachnida</taxon>
        <taxon>Araneae</taxon>
        <taxon>Araneomorphae</taxon>
        <taxon>Entelegynae</taxon>
        <taxon>Araneoidea</taxon>
        <taxon>Nephilidae</taxon>
        <taxon>Nephila</taxon>
    </lineage>
</organism>
<dbReference type="EMBL" id="BMAW01044216">
    <property type="protein sequence ID" value="GFS43438.1"/>
    <property type="molecule type" value="Genomic_DNA"/>
</dbReference>
<proteinExistence type="predicted"/>
<protein>
    <submittedName>
        <fullName evidence="1">Uncharacterized protein</fullName>
    </submittedName>
</protein>
<name>A0A8X6MBB6_NEPPI</name>
<dbReference type="Proteomes" id="UP000887013">
    <property type="component" value="Unassembled WGS sequence"/>
</dbReference>
<comment type="caution">
    <text evidence="1">The sequence shown here is derived from an EMBL/GenBank/DDBJ whole genome shotgun (WGS) entry which is preliminary data.</text>
</comment>
<evidence type="ECO:0000313" key="1">
    <source>
        <dbReference type="EMBL" id="GFS43438.1"/>
    </source>
</evidence>
<dbReference type="AlphaFoldDB" id="A0A8X6MBB6"/>
<reference evidence="1" key="1">
    <citation type="submission" date="2020-08" db="EMBL/GenBank/DDBJ databases">
        <title>Multicomponent nature underlies the extraordinary mechanical properties of spider dragline silk.</title>
        <authorList>
            <person name="Kono N."/>
            <person name="Nakamura H."/>
            <person name="Mori M."/>
            <person name="Yoshida Y."/>
            <person name="Ohtoshi R."/>
            <person name="Malay A.D."/>
            <person name="Moran D.A.P."/>
            <person name="Tomita M."/>
            <person name="Numata K."/>
            <person name="Arakawa K."/>
        </authorList>
    </citation>
    <scope>NUCLEOTIDE SEQUENCE</scope>
</reference>
<sequence length="103" mass="11686">MLINCFYIAFFKELNQYKLGLILKSVKQQQKLIASYCKQKQNCESGDCVKMLVIDNNSNHRSFEESGLQQGTGLKHCGPLTCSMNTHLLPQLPNISTNKIFES</sequence>
<evidence type="ECO:0000313" key="2">
    <source>
        <dbReference type="Proteomes" id="UP000887013"/>
    </source>
</evidence>
<keyword evidence="2" id="KW-1185">Reference proteome</keyword>
<gene>
    <name evidence="1" type="ORF">NPIL_171131</name>
</gene>